<evidence type="ECO:0000313" key="2">
    <source>
        <dbReference type="Proteomes" id="UP000215405"/>
    </source>
</evidence>
<protein>
    <submittedName>
        <fullName evidence="1">AraC family transcriptional regulator</fullName>
    </submittedName>
</protein>
<evidence type="ECO:0000313" key="1">
    <source>
        <dbReference type="EMBL" id="OXT02602.1"/>
    </source>
</evidence>
<dbReference type="RefSeq" id="WP_094076552.1">
    <property type="nucleotide sequence ID" value="NZ_NBYO01000001.1"/>
</dbReference>
<proteinExistence type="predicted"/>
<dbReference type="Proteomes" id="UP000215405">
    <property type="component" value="Unassembled WGS sequence"/>
</dbReference>
<dbReference type="EMBL" id="NBYO01000001">
    <property type="protein sequence ID" value="OXT02602.1"/>
    <property type="molecule type" value="Genomic_DNA"/>
</dbReference>
<dbReference type="Gene3D" id="1.10.8.930">
    <property type="entry name" value="Protein of unknown function DUF1465"/>
    <property type="match status" value="1"/>
</dbReference>
<dbReference type="AlphaFoldDB" id="A0A231V342"/>
<accession>A0A231V342</accession>
<sequence>MNDSNRQGGETVRLAERRIFSDSFRELYATGMTLVEDAAGYLDGEGRTAARQLSQVSATLYAAESMRLTTRLMQIASWLLLQRAANAGEMTREQVATEKKKVNLDAAVSDRNAPGWDGLSEEFLDLVDRSLSLQRLVQRVDAELYGQSADLEDLDAENPVGAQMDLLRTAFSR</sequence>
<organism evidence="1 2">
    <name type="scientific">Notoacmeibacter marinus</name>
    <dbReference type="NCBI Taxonomy" id="1876515"/>
    <lineage>
        <taxon>Bacteria</taxon>
        <taxon>Pseudomonadati</taxon>
        <taxon>Pseudomonadota</taxon>
        <taxon>Alphaproteobacteria</taxon>
        <taxon>Hyphomicrobiales</taxon>
        <taxon>Notoacmeibacteraceae</taxon>
        <taxon>Notoacmeibacter</taxon>
    </lineage>
</organism>
<dbReference type="Pfam" id="PF07323">
    <property type="entry name" value="DUF1465"/>
    <property type="match status" value="1"/>
</dbReference>
<comment type="caution">
    <text evidence="1">The sequence shown here is derived from an EMBL/GenBank/DDBJ whole genome shotgun (WGS) entry which is preliminary data.</text>
</comment>
<keyword evidence="2" id="KW-1185">Reference proteome</keyword>
<name>A0A231V342_9HYPH</name>
<dbReference type="InterPro" id="IPR010848">
    <property type="entry name" value="DUF1465"/>
</dbReference>
<dbReference type="InterPro" id="IPR038301">
    <property type="entry name" value="AraC-like_sf"/>
</dbReference>
<gene>
    <name evidence="1" type="ORF">B7H23_06850</name>
</gene>
<reference evidence="2" key="1">
    <citation type="journal article" date="2017" name="Int. J. Syst. Evol. Microbiol.">
        <title>Notoacmeibacter marinus gen. nov., sp. nov., isolated from the gut of a limpet and proposal of Notoacmeibacteraceae fam. nov. in the order Rhizobiales of the class Alphaproteobacteria.</title>
        <authorList>
            <person name="Huang Z."/>
            <person name="Guo F."/>
            <person name="Lai Q."/>
        </authorList>
    </citation>
    <scope>NUCLEOTIDE SEQUENCE [LARGE SCALE GENOMIC DNA]</scope>
    <source>
        <strain evidence="2">XMTR2A4</strain>
    </source>
</reference>